<dbReference type="InterPro" id="IPR003004">
    <property type="entry name" value="GspF/PilC"/>
</dbReference>
<comment type="subcellular location">
    <subcellularLocation>
        <location evidence="1">Cell membrane</location>
        <topology evidence="1">Multi-pass membrane protein</topology>
    </subcellularLocation>
</comment>
<dbReference type="EMBL" id="LAQU01000029">
    <property type="protein sequence ID" value="KKB61885.1"/>
    <property type="molecule type" value="Genomic_DNA"/>
</dbReference>
<evidence type="ECO:0000256" key="6">
    <source>
        <dbReference type="ARBA" id="ARBA00023136"/>
    </source>
</evidence>
<name>A0A0F5JW13_9BURK</name>
<evidence type="ECO:0000256" key="4">
    <source>
        <dbReference type="ARBA" id="ARBA00022692"/>
    </source>
</evidence>
<evidence type="ECO:0000259" key="8">
    <source>
        <dbReference type="Pfam" id="PF00482"/>
    </source>
</evidence>
<feature type="transmembrane region" description="Helical" evidence="7">
    <location>
        <begin position="114"/>
        <end position="137"/>
    </location>
</feature>
<accession>A0A0F5JW13</accession>
<feature type="domain" description="Type II secretion system protein GspF" evidence="8">
    <location>
        <begin position="240"/>
        <end position="361"/>
    </location>
</feature>
<dbReference type="STRING" id="28092.WM40_20530"/>
<organism evidence="9 10">
    <name type="scientific">Robbsia andropogonis</name>
    <dbReference type="NCBI Taxonomy" id="28092"/>
    <lineage>
        <taxon>Bacteria</taxon>
        <taxon>Pseudomonadati</taxon>
        <taxon>Pseudomonadota</taxon>
        <taxon>Betaproteobacteria</taxon>
        <taxon>Burkholderiales</taxon>
        <taxon>Burkholderiaceae</taxon>
        <taxon>Robbsia</taxon>
    </lineage>
</organism>
<comment type="caution">
    <text evidence="9">The sequence shown here is derived from an EMBL/GenBank/DDBJ whole genome shotgun (WGS) entry which is preliminary data.</text>
</comment>
<feature type="transmembrane region" description="Helical" evidence="7">
    <location>
        <begin position="171"/>
        <end position="189"/>
    </location>
</feature>
<proteinExistence type="inferred from homology"/>
<protein>
    <recommendedName>
        <fullName evidence="8">Type II secretion system protein GspF domain-containing protein</fullName>
    </recommendedName>
</protein>
<evidence type="ECO:0000256" key="7">
    <source>
        <dbReference type="SAM" id="Phobius"/>
    </source>
</evidence>
<dbReference type="InterPro" id="IPR042094">
    <property type="entry name" value="T2SS_GspF_sf"/>
</dbReference>
<dbReference type="PATRIC" id="fig|28092.6.peg.4827"/>
<feature type="domain" description="Type II secretion system protein GspF" evidence="8">
    <location>
        <begin position="16"/>
        <end position="138"/>
    </location>
</feature>
<dbReference type="PANTHER" id="PTHR30012">
    <property type="entry name" value="GENERAL SECRETION PATHWAY PROTEIN"/>
    <property type="match status" value="1"/>
</dbReference>
<evidence type="ECO:0000256" key="2">
    <source>
        <dbReference type="ARBA" id="ARBA00005745"/>
    </source>
</evidence>
<keyword evidence="4 7" id="KW-0812">Transmembrane</keyword>
<dbReference type="AlphaFoldDB" id="A0A0F5JW13"/>
<gene>
    <name evidence="9" type="ORF">WM40_20530</name>
</gene>
<reference evidence="9 10" key="1">
    <citation type="submission" date="2015-03" db="EMBL/GenBank/DDBJ databases">
        <title>Draft Genome Sequence of Burkholderia andropogonis type strain ICMP2807, isolated from Sorghum bicolor.</title>
        <authorList>
            <person name="Lopes-Santos L."/>
            <person name="Castro D.B."/>
            <person name="Ottoboni L.M."/>
            <person name="Park D."/>
            <person name="Weirc B.S."/>
            <person name="Destefano S.A."/>
        </authorList>
    </citation>
    <scope>NUCLEOTIDE SEQUENCE [LARGE SCALE GENOMIC DNA]</scope>
    <source>
        <strain evidence="9 10">ICMP2807</strain>
    </source>
</reference>
<dbReference type="Proteomes" id="UP000033618">
    <property type="component" value="Unassembled WGS sequence"/>
</dbReference>
<keyword evidence="3" id="KW-1003">Cell membrane</keyword>
<evidence type="ECO:0000256" key="5">
    <source>
        <dbReference type="ARBA" id="ARBA00022989"/>
    </source>
</evidence>
<dbReference type="Pfam" id="PF00482">
    <property type="entry name" value="T2SSF"/>
    <property type="match status" value="2"/>
</dbReference>
<evidence type="ECO:0000256" key="1">
    <source>
        <dbReference type="ARBA" id="ARBA00004651"/>
    </source>
</evidence>
<keyword evidence="5 7" id="KW-1133">Transmembrane helix</keyword>
<evidence type="ECO:0000256" key="3">
    <source>
        <dbReference type="ARBA" id="ARBA00022475"/>
    </source>
</evidence>
<feature type="transmembrane region" description="Helical" evidence="7">
    <location>
        <begin position="342"/>
        <end position="363"/>
    </location>
</feature>
<dbReference type="Gene3D" id="1.20.81.30">
    <property type="entry name" value="Type II secretion system (T2SS), domain F"/>
    <property type="match status" value="2"/>
</dbReference>
<comment type="similarity">
    <text evidence="2">Belongs to the GSP F family.</text>
</comment>
<sequence length="369" mass="39023">MTGVKAVRVTQAHTLMRQLGELLTAGIDIVEALDVLSASTANVGVAALALRLKRQLLHGKSLSDALGDHPRLFDRTSVMLVRQSERAGTLGEALCDAANLCERQAAYRIAIRRALAYPIFVCCVSIGLMTGLMIWSVPAFAQLFASFDAPLPVLTQWIIALSAGLRDGLASLLRGVGLGAAIGVTLALLRATPALRTPIDATCARWRGRGRRVLSTCADAVPGVASWRRNARFAGWGMALATLLDAGIPLHDALRAMADGDPGGAQGTQAMLQRFLAGKIAHGATLAQAMRASHAFNEDALRLTAVAERTGALASMLGALARRQRAAVHDRIEQCIRWIEPAALLVCGAVVGVVILALYLPIIKLGEVI</sequence>
<keyword evidence="6 7" id="KW-0472">Membrane</keyword>
<keyword evidence="10" id="KW-1185">Reference proteome</keyword>
<dbReference type="PANTHER" id="PTHR30012:SF0">
    <property type="entry name" value="TYPE II SECRETION SYSTEM PROTEIN F-RELATED"/>
    <property type="match status" value="1"/>
</dbReference>
<dbReference type="GO" id="GO:0005886">
    <property type="term" value="C:plasma membrane"/>
    <property type="evidence" value="ECO:0007669"/>
    <property type="project" value="UniProtKB-SubCell"/>
</dbReference>
<evidence type="ECO:0000313" key="9">
    <source>
        <dbReference type="EMBL" id="KKB61885.1"/>
    </source>
</evidence>
<evidence type="ECO:0000313" key="10">
    <source>
        <dbReference type="Proteomes" id="UP000033618"/>
    </source>
</evidence>
<dbReference type="InterPro" id="IPR018076">
    <property type="entry name" value="T2SS_GspF_dom"/>
</dbReference>